<reference evidence="1" key="1">
    <citation type="submission" date="2018-06" db="EMBL/GenBank/DDBJ databases">
        <authorList>
            <person name="Zhirakovskaya E."/>
        </authorList>
    </citation>
    <scope>NUCLEOTIDE SEQUENCE</scope>
</reference>
<feature type="non-terminal residue" evidence="1">
    <location>
        <position position="54"/>
    </location>
</feature>
<evidence type="ECO:0008006" key="2">
    <source>
        <dbReference type="Google" id="ProtNLM"/>
    </source>
</evidence>
<protein>
    <recommendedName>
        <fullName evidence="2">DUF3995 domain-containing protein</fullName>
    </recommendedName>
</protein>
<name>A0A3B0SLQ9_9ZZZZ</name>
<proteinExistence type="predicted"/>
<dbReference type="AlphaFoldDB" id="A0A3B0SLQ9"/>
<gene>
    <name evidence="1" type="ORF">MNBD_ALPHA05-378</name>
</gene>
<sequence>MRILSIIVFVLLTAIAALHAYWAFGGLWPAATEQRLVATVIGAPDWSRMPSMPL</sequence>
<evidence type="ECO:0000313" key="1">
    <source>
        <dbReference type="EMBL" id="VAW06735.1"/>
    </source>
</evidence>
<accession>A0A3B0SLQ9</accession>
<dbReference type="InterPro" id="IPR025058">
    <property type="entry name" value="DUF3995"/>
</dbReference>
<organism evidence="1">
    <name type="scientific">hydrothermal vent metagenome</name>
    <dbReference type="NCBI Taxonomy" id="652676"/>
    <lineage>
        <taxon>unclassified sequences</taxon>
        <taxon>metagenomes</taxon>
        <taxon>ecological metagenomes</taxon>
    </lineage>
</organism>
<dbReference type="EMBL" id="UOEH01000540">
    <property type="protein sequence ID" value="VAW06735.1"/>
    <property type="molecule type" value="Genomic_DNA"/>
</dbReference>
<dbReference type="Pfam" id="PF13160">
    <property type="entry name" value="DUF3995"/>
    <property type="match status" value="1"/>
</dbReference>